<dbReference type="EMBL" id="ATDN01000020">
    <property type="protein sequence ID" value="RWA19258.1"/>
    <property type="molecule type" value="Genomic_DNA"/>
</dbReference>
<dbReference type="Proteomes" id="UP000287177">
    <property type="component" value="Unassembled WGS sequence"/>
</dbReference>
<name>A0A439DSL2_9MYCO</name>
<sequence length="270" mass="27067">TTETGGPKLDRDTGIVTYPDGSTYDMRTGVETYPDGSTYDTRTGASARPVHEHGTTETGGAKYNPDSGQWDNPDGSSSESDPESDGSEFSGSGSGGSGSGSSGSTSGDDADDDDSDSEDSSTDDTDSGDDTGEGDGDSLLMDGFTSGSAGSAGASPAAAIRDWATNPDRGDTSVFGEAGEDAPPARGVPSGVVQPGANPDGDGSSSPDRPAIDTGDDQPVVSTYQWNSGDEDGSDLGPVTQPGPDDTGVIDGGIDYWLVDDLTTDPPPLA</sequence>
<proteinExistence type="predicted"/>
<organism evidence="2 3">
    <name type="scientific">Mycolicibacterium elephantis DSM 44368</name>
    <dbReference type="NCBI Taxonomy" id="1335622"/>
    <lineage>
        <taxon>Bacteria</taxon>
        <taxon>Bacillati</taxon>
        <taxon>Actinomycetota</taxon>
        <taxon>Actinomycetes</taxon>
        <taxon>Mycobacteriales</taxon>
        <taxon>Mycobacteriaceae</taxon>
        <taxon>Mycolicibacterium</taxon>
    </lineage>
</organism>
<dbReference type="AlphaFoldDB" id="A0A439DSL2"/>
<gene>
    <name evidence="2" type="ORF">MELE44368_22230</name>
</gene>
<dbReference type="RefSeq" id="WP_206613776.1">
    <property type="nucleotide sequence ID" value="NZ_ATDN01000020.1"/>
</dbReference>
<accession>A0A439DSL2</accession>
<evidence type="ECO:0000256" key="1">
    <source>
        <dbReference type="SAM" id="MobiDB-lite"/>
    </source>
</evidence>
<protein>
    <submittedName>
        <fullName evidence="2">Uncharacterized protein</fullName>
    </submittedName>
</protein>
<feature type="compositionally biased region" description="Low complexity" evidence="1">
    <location>
        <begin position="146"/>
        <end position="159"/>
    </location>
</feature>
<feature type="region of interest" description="Disordered" evidence="1">
    <location>
        <begin position="1"/>
        <end position="252"/>
    </location>
</feature>
<feature type="compositionally biased region" description="Acidic residues" evidence="1">
    <location>
        <begin position="108"/>
        <end position="136"/>
    </location>
</feature>
<keyword evidence="3" id="KW-1185">Reference proteome</keyword>
<feature type="non-terminal residue" evidence="2">
    <location>
        <position position="1"/>
    </location>
</feature>
<evidence type="ECO:0000313" key="2">
    <source>
        <dbReference type="EMBL" id="RWA19258.1"/>
    </source>
</evidence>
<comment type="caution">
    <text evidence="2">The sequence shown here is derived from an EMBL/GenBank/DDBJ whole genome shotgun (WGS) entry which is preliminary data.</text>
</comment>
<evidence type="ECO:0000313" key="3">
    <source>
        <dbReference type="Proteomes" id="UP000287177"/>
    </source>
</evidence>
<reference evidence="2 3" key="1">
    <citation type="submission" date="2013-06" db="EMBL/GenBank/DDBJ databases">
        <title>The draft sequence of the Mycobacterium elephantis genome.</title>
        <authorList>
            <person name="Pettersson F.B."/>
            <person name="Das S."/>
            <person name="Dasgupta S."/>
            <person name="Bhattacharya A."/>
            <person name="Kirsebom L.A."/>
        </authorList>
    </citation>
    <scope>NUCLEOTIDE SEQUENCE [LARGE SCALE GENOMIC DNA]</scope>
    <source>
        <strain evidence="2 3">DSM 44368</strain>
    </source>
</reference>
<feature type="compositionally biased region" description="Gly residues" evidence="1">
    <location>
        <begin position="92"/>
        <end position="101"/>
    </location>
</feature>